<protein>
    <submittedName>
        <fullName evidence="1">Uncharacterized protein</fullName>
    </submittedName>
</protein>
<name>A0A1A5X6A3_9BURK</name>
<evidence type="ECO:0000313" key="1">
    <source>
        <dbReference type="EMBL" id="SEJ67424.1"/>
    </source>
</evidence>
<accession>A0A1A5X6A3</accession>
<proteinExistence type="predicted"/>
<organism evidence="1 2">
    <name type="scientific">Paraburkholderia tropica</name>
    <dbReference type="NCBI Taxonomy" id="92647"/>
    <lineage>
        <taxon>Bacteria</taxon>
        <taxon>Pseudomonadati</taxon>
        <taxon>Pseudomonadota</taxon>
        <taxon>Betaproteobacteria</taxon>
        <taxon>Burkholderiales</taxon>
        <taxon>Burkholderiaceae</taxon>
        <taxon>Paraburkholderia</taxon>
    </lineage>
</organism>
<dbReference type="RefSeq" id="WP_065062432.1">
    <property type="nucleotide sequence ID" value="NZ_JBDZYP010000009.1"/>
</dbReference>
<dbReference type="EMBL" id="FNZM01000007">
    <property type="protein sequence ID" value="SEJ67424.1"/>
    <property type="molecule type" value="Genomic_DNA"/>
</dbReference>
<evidence type="ECO:0000313" key="2">
    <source>
        <dbReference type="Proteomes" id="UP000183529"/>
    </source>
</evidence>
<dbReference type="AlphaFoldDB" id="A0A1A5X6A3"/>
<dbReference type="Proteomes" id="UP000183529">
    <property type="component" value="Unassembled WGS sequence"/>
</dbReference>
<gene>
    <name evidence="1" type="ORF">SAMN05216550_107111</name>
</gene>
<comment type="caution">
    <text evidence="1">The sequence shown here is derived from an EMBL/GenBank/DDBJ whole genome shotgun (WGS) entry which is preliminary data.</text>
</comment>
<dbReference type="OrthoDB" id="8966230at2"/>
<reference evidence="1 2" key="1">
    <citation type="submission" date="2016-10" db="EMBL/GenBank/DDBJ databases">
        <authorList>
            <person name="Varghese N."/>
            <person name="Submissions S."/>
        </authorList>
    </citation>
    <scope>NUCLEOTIDE SEQUENCE [LARGE SCALE GENOMIC DNA]</scope>
    <source>
        <strain evidence="1 2">LMG 22274</strain>
    </source>
</reference>
<sequence length="80" mass="8877">MIKNVRSADKIRAEILRRVQENADLGDSYRECTISIPRAVDPAKNGGCNWVVDDVQGVAQDCVAPLKAVIAEMMREYELA</sequence>